<dbReference type="PANTHER" id="PTHR47506:SF1">
    <property type="entry name" value="HTH-TYPE TRANSCRIPTIONAL REGULATOR YJDC"/>
    <property type="match status" value="1"/>
</dbReference>
<dbReference type="InterPro" id="IPR036271">
    <property type="entry name" value="Tet_transcr_reg_TetR-rel_C_sf"/>
</dbReference>
<dbReference type="InterPro" id="IPR009057">
    <property type="entry name" value="Homeodomain-like_sf"/>
</dbReference>
<dbReference type="Pfam" id="PF00440">
    <property type="entry name" value="TetR_N"/>
    <property type="match status" value="1"/>
</dbReference>
<dbReference type="SUPFAM" id="SSF46689">
    <property type="entry name" value="Homeodomain-like"/>
    <property type="match status" value="1"/>
</dbReference>
<comment type="caution">
    <text evidence="6">The sequence shown here is derived from an EMBL/GenBank/DDBJ whole genome shotgun (WGS) entry which is preliminary data.</text>
</comment>
<protein>
    <submittedName>
        <fullName evidence="6">TetR/AcrR family transcriptional regulator</fullName>
    </submittedName>
</protein>
<evidence type="ECO:0000259" key="5">
    <source>
        <dbReference type="PROSITE" id="PS50977"/>
    </source>
</evidence>
<dbReference type="InterPro" id="IPR001647">
    <property type="entry name" value="HTH_TetR"/>
</dbReference>
<evidence type="ECO:0000256" key="2">
    <source>
        <dbReference type="ARBA" id="ARBA00023125"/>
    </source>
</evidence>
<gene>
    <name evidence="6" type="ORF">LRQ20_15590</name>
</gene>
<name>A0ABS8QVH6_9PSED</name>
<keyword evidence="1" id="KW-0805">Transcription regulation</keyword>
<feature type="DNA-binding region" description="H-T-H motif" evidence="4">
    <location>
        <begin position="29"/>
        <end position="48"/>
    </location>
</feature>
<evidence type="ECO:0000256" key="3">
    <source>
        <dbReference type="ARBA" id="ARBA00023163"/>
    </source>
</evidence>
<evidence type="ECO:0000313" key="6">
    <source>
        <dbReference type="EMBL" id="MCD7039745.1"/>
    </source>
</evidence>
<keyword evidence="7" id="KW-1185">Reference proteome</keyword>
<dbReference type="PROSITE" id="PS50977">
    <property type="entry name" value="HTH_TETR_2"/>
    <property type="match status" value="1"/>
</dbReference>
<proteinExistence type="predicted"/>
<sequence length="192" mass="21043">MARPREFDEDTALEQALITFWQNGYEGTSLINLLEATGLTKSSLYAAFGNKESLFHKVVERYERNYLAFRLEAFAQPTPRQIVEHLLLGMVDLHINESTPHGCLVMNGGVACSLAGEPIREQLCATRALTRKALCQRFEALKSGLPAGMSADQAAFFVATLIHGMAVQAKSGASRKDLLSLVKSAMLAWPEG</sequence>
<dbReference type="Proteomes" id="UP001154922">
    <property type="component" value="Unassembled WGS sequence"/>
</dbReference>
<evidence type="ECO:0000313" key="7">
    <source>
        <dbReference type="Proteomes" id="UP001154922"/>
    </source>
</evidence>
<keyword evidence="2 4" id="KW-0238">DNA-binding</keyword>
<evidence type="ECO:0000256" key="4">
    <source>
        <dbReference type="PROSITE-ProRule" id="PRU00335"/>
    </source>
</evidence>
<reference evidence="6 7" key="2">
    <citation type="journal article" date="2023" name="Plant Pathol.">
        <title>Dismantling and reorganizing Pseudomonas marginalis sensu#lato.</title>
        <authorList>
            <person name="Sawada H."/>
            <person name="Fujikawa T."/>
            <person name="Satou M."/>
        </authorList>
    </citation>
    <scope>NUCLEOTIDE SEQUENCE [LARGE SCALE GENOMIC DNA]</scope>
    <source>
        <strain evidence="6 7">MAFF 311096</strain>
    </source>
</reference>
<dbReference type="RefSeq" id="WP_231808730.1">
    <property type="nucleotide sequence ID" value="NZ_JAJOZG010000133.1"/>
</dbReference>
<dbReference type="EMBL" id="JAJOZI010000077">
    <property type="protein sequence ID" value="MCD7039745.1"/>
    <property type="molecule type" value="Genomic_DNA"/>
</dbReference>
<dbReference type="Gene3D" id="1.10.10.60">
    <property type="entry name" value="Homeodomain-like"/>
    <property type="match status" value="1"/>
</dbReference>
<reference evidence="6 7" key="1">
    <citation type="journal article" date="2022" name="Int. J. Syst. Evol. Microbiol.">
        <title>Pseudomonas petroselini sp. nov., a pathogen causing bacterial rot of parsley in Japan.</title>
        <authorList>
            <person name="Sawada H."/>
            <person name="Fujikawa T."/>
            <person name="Osada S."/>
            <person name="Satou M."/>
        </authorList>
    </citation>
    <scope>NUCLEOTIDE SEQUENCE [LARGE SCALE GENOMIC DNA]</scope>
    <source>
        <strain evidence="6 7">MAFF 311096</strain>
    </source>
</reference>
<dbReference type="PANTHER" id="PTHR47506">
    <property type="entry name" value="TRANSCRIPTIONAL REGULATORY PROTEIN"/>
    <property type="match status" value="1"/>
</dbReference>
<dbReference type="Gene3D" id="1.10.357.10">
    <property type="entry name" value="Tetracycline Repressor, domain 2"/>
    <property type="match status" value="1"/>
</dbReference>
<accession>A0ABS8QVH6</accession>
<keyword evidence="3" id="KW-0804">Transcription</keyword>
<dbReference type="SUPFAM" id="SSF48498">
    <property type="entry name" value="Tetracyclin repressor-like, C-terminal domain"/>
    <property type="match status" value="1"/>
</dbReference>
<feature type="domain" description="HTH tetR-type" evidence="5">
    <location>
        <begin position="6"/>
        <end position="66"/>
    </location>
</feature>
<evidence type="ECO:0000256" key="1">
    <source>
        <dbReference type="ARBA" id="ARBA00023015"/>
    </source>
</evidence>
<organism evidence="6 7">
    <name type="scientific">Pseudomonas petroselini</name>
    <dbReference type="NCBI Taxonomy" id="2899822"/>
    <lineage>
        <taxon>Bacteria</taxon>
        <taxon>Pseudomonadati</taxon>
        <taxon>Pseudomonadota</taxon>
        <taxon>Gammaproteobacteria</taxon>
        <taxon>Pseudomonadales</taxon>
        <taxon>Pseudomonadaceae</taxon>
        <taxon>Pseudomonas</taxon>
    </lineage>
</organism>